<dbReference type="CDD" id="cd02000">
    <property type="entry name" value="TPP_E1_PDC_ADC_BCADC"/>
    <property type="match status" value="1"/>
</dbReference>
<dbReference type="EMBL" id="CP002349">
    <property type="protein sequence ID" value="ADR23589.1"/>
    <property type="molecule type" value="Genomic_DNA"/>
</dbReference>
<evidence type="ECO:0000256" key="2">
    <source>
        <dbReference type="ARBA" id="ARBA00003906"/>
    </source>
</evidence>
<dbReference type="SMART" id="SM00861">
    <property type="entry name" value="Transket_pyr"/>
    <property type="match status" value="1"/>
</dbReference>
<dbReference type="InterPro" id="IPR033248">
    <property type="entry name" value="Transketolase_C"/>
</dbReference>
<dbReference type="Pfam" id="PF00676">
    <property type="entry name" value="E1_dh"/>
    <property type="match status" value="1"/>
</dbReference>
<evidence type="ECO:0000313" key="6">
    <source>
        <dbReference type="EMBL" id="ADR23589.1"/>
    </source>
</evidence>
<keyword evidence="4" id="KW-0786">Thiamine pyrophosphate</keyword>
<proteinExistence type="predicted"/>
<dbReference type="InterPro" id="IPR001017">
    <property type="entry name" value="DH_E1"/>
</dbReference>
<dbReference type="RefSeq" id="WP_013455731.1">
    <property type="nucleotide sequence ID" value="NC_014759.1"/>
</dbReference>
<dbReference type="Proteomes" id="UP000008720">
    <property type="component" value="Chromosome"/>
</dbReference>
<organism evidence="6 7">
    <name type="scientific">Marivirga tractuosa (strain ATCC 23168 / DSM 4126 / NBRC 15989 / NCIMB 1408 / VKM B-1430 / H-43)</name>
    <name type="common">Microscilla tractuosa</name>
    <name type="synonym">Flexibacter tractuosus</name>
    <dbReference type="NCBI Taxonomy" id="643867"/>
    <lineage>
        <taxon>Bacteria</taxon>
        <taxon>Pseudomonadati</taxon>
        <taxon>Bacteroidota</taxon>
        <taxon>Cytophagia</taxon>
        <taxon>Cytophagales</taxon>
        <taxon>Marivirgaceae</taxon>
        <taxon>Marivirga</taxon>
    </lineage>
</organism>
<keyword evidence="7" id="KW-1185">Reference proteome</keyword>
<dbReference type="AlphaFoldDB" id="E4TPQ2"/>
<dbReference type="STRING" id="643867.Ftrac_3619"/>
<dbReference type="Gene3D" id="3.40.50.920">
    <property type="match status" value="1"/>
</dbReference>
<dbReference type="PANTHER" id="PTHR43257">
    <property type="entry name" value="PYRUVATE DEHYDROGENASE E1 COMPONENT BETA SUBUNIT"/>
    <property type="match status" value="1"/>
</dbReference>
<name>E4TPQ2_MARTH</name>
<dbReference type="KEGG" id="mtt:Ftrac_3619"/>
<dbReference type="eggNOG" id="COG1071">
    <property type="taxonomic scope" value="Bacteria"/>
</dbReference>
<reference evidence="6 7" key="1">
    <citation type="journal article" date="2011" name="Stand. Genomic Sci.">
        <title>Complete genome sequence of Marivirga tractuosa type strain (H-43).</title>
        <authorList>
            <person name="Pagani I."/>
            <person name="Chertkov O."/>
            <person name="Lapidus A."/>
            <person name="Lucas S."/>
            <person name="Del Rio T.G."/>
            <person name="Tice H."/>
            <person name="Copeland A."/>
            <person name="Cheng J.F."/>
            <person name="Nolan M."/>
            <person name="Saunders E."/>
            <person name="Pitluck S."/>
            <person name="Held B."/>
            <person name="Goodwin L."/>
            <person name="Liolios K."/>
            <person name="Ovchinikova G."/>
            <person name="Ivanova N."/>
            <person name="Mavromatis K."/>
            <person name="Pati A."/>
            <person name="Chen A."/>
            <person name="Palaniappan K."/>
            <person name="Land M."/>
            <person name="Hauser L."/>
            <person name="Jeffries C.D."/>
            <person name="Detter J.C."/>
            <person name="Han C."/>
            <person name="Tapia R."/>
            <person name="Ngatchou-Djao O.D."/>
            <person name="Rohde M."/>
            <person name="Goker M."/>
            <person name="Spring S."/>
            <person name="Sikorski J."/>
            <person name="Woyke T."/>
            <person name="Bristow J."/>
            <person name="Eisen J.A."/>
            <person name="Markowitz V."/>
            <person name="Hugenholtz P."/>
            <person name="Klenk H.P."/>
            <person name="Kyrpides N.C."/>
        </authorList>
    </citation>
    <scope>NUCLEOTIDE SEQUENCE [LARGE SCALE GENOMIC DNA]</scope>
    <source>
        <strain evidence="7">ATCC 23168 / DSM 4126 / NBRC 15989 / NCIMB 1408 / VKM B-1430 / H-43</strain>
    </source>
</reference>
<evidence type="ECO:0000256" key="3">
    <source>
        <dbReference type="ARBA" id="ARBA00023002"/>
    </source>
</evidence>
<dbReference type="HOGENOM" id="CLU_350462_0_0_10"/>
<evidence type="ECO:0000256" key="1">
    <source>
        <dbReference type="ARBA" id="ARBA00001964"/>
    </source>
</evidence>
<evidence type="ECO:0000256" key="4">
    <source>
        <dbReference type="ARBA" id="ARBA00023052"/>
    </source>
</evidence>
<accession>E4TPQ2</accession>
<dbReference type="InterPro" id="IPR009014">
    <property type="entry name" value="Transketo_C/PFOR_II"/>
</dbReference>
<feature type="domain" description="Transketolase-like pyrimidine-binding" evidence="5">
    <location>
        <begin position="470"/>
        <end position="644"/>
    </location>
</feature>
<protein>
    <submittedName>
        <fullName evidence="6">Transketolase domain-containing protein</fullName>
    </submittedName>
</protein>
<sequence length="804" mass="90208">MTTTKSNKKNKISISKEEVLNDFRLGWESRHASLMGRKEVFMGKAKFGIFGDGKELAQLAMAKSFKNGDFRSGYYRDQTFMFAIGELGIQEYFAQLYAHTDVNADPASAGRLMNGHFATRMLDEAGKYTRLTESKNSSSDVSPTAAQMPRLVGLAFASKLFRENKELNKKEFEQYSIDGNEVAFGTIGNASTSEGMFYESINAAGVLQIPMLISIWDDHYGISVPQEFHTTKGSISEALAGFQRTKDKNGYEILTVNGWDYEALVDTYQKAAKISREEHVPSMVHVLEMTQPQGHSTSGSHERYKSKERLDWEAEYDCLNQFRKYILDHKIASEKELDKIEEEAKKTAKDAKDAAWKAFIGEIKDQQKEALGLLNNLAEESGQNEISEIASDLKSAMNPLRLDNIKAVKKSLRLVINHEGEAKQKLINWLNAVNEEGHDRYSSHLYSESDESALKVEVIEPEYSNDPKKVDGREVLQACFDAALARDKRVFAFGEDVGKIGDVNQAFAGLQEKYGELRVMDTGIRECTILGQGIGSALRGLRPIAEIQYLDYLLYAIQIMSDDLACLQYRTKGGQKAPLIIRTRGHRLEGVWHSGSPMGMILNAIRGIYVLVPRNMTQAAGFYNTMLQSDDTALIIECLNGYRLKESLPENVGEFTVPLGQPEVIREGSDVTIVTYGSMCRVVMDAANQLADQGISCEVIDVQTLLPFDIDHSIVESVKKTNRVVFADEDVPGGATGFMMQKVLEEQKAYRFLDAQPITITSNEHRPAYASDGDYFSKPQIEDVFERVYEMMHEFDPEQFPALY</sequence>
<comment type="function">
    <text evidence="2">E1 component of the 2-oxoglutarate dehydrogenase (OGDH) complex which catalyzes the decarboxylation of 2-oxoglutarate, the first step in the conversion of 2-oxoglutarate to succinyl-CoA and CO(2).</text>
</comment>
<dbReference type="OrthoDB" id="9769337at2"/>
<evidence type="ECO:0000259" key="5">
    <source>
        <dbReference type="SMART" id="SM00861"/>
    </source>
</evidence>
<dbReference type="Pfam" id="PF02779">
    <property type="entry name" value="Transket_pyr"/>
    <property type="match status" value="1"/>
</dbReference>
<dbReference type="InterPro" id="IPR005475">
    <property type="entry name" value="Transketolase-like_Pyr-bd"/>
</dbReference>
<dbReference type="InterPro" id="IPR029061">
    <property type="entry name" value="THDP-binding"/>
</dbReference>
<dbReference type="Gene3D" id="3.40.50.970">
    <property type="match status" value="2"/>
</dbReference>
<evidence type="ECO:0000313" key="7">
    <source>
        <dbReference type="Proteomes" id="UP000008720"/>
    </source>
</evidence>
<dbReference type="eggNOG" id="COG0022">
    <property type="taxonomic scope" value="Bacteria"/>
</dbReference>
<keyword evidence="3" id="KW-0560">Oxidoreductase</keyword>
<dbReference type="SUPFAM" id="SSF52518">
    <property type="entry name" value="Thiamin diphosphate-binding fold (THDP-binding)"/>
    <property type="match status" value="2"/>
</dbReference>
<dbReference type="GO" id="GO:0016624">
    <property type="term" value="F:oxidoreductase activity, acting on the aldehyde or oxo group of donors, disulfide as acceptor"/>
    <property type="evidence" value="ECO:0007669"/>
    <property type="project" value="InterPro"/>
</dbReference>
<comment type="cofactor">
    <cofactor evidence="1">
        <name>thiamine diphosphate</name>
        <dbReference type="ChEBI" id="CHEBI:58937"/>
    </cofactor>
</comment>
<dbReference type="PANTHER" id="PTHR43257:SF2">
    <property type="entry name" value="PYRUVATE DEHYDROGENASE E1 COMPONENT SUBUNIT BETA"/>
    <property type="match status" value="1"/>
</dbReference>
<dbReference type="Pfam" id="PF02780">
    <property type="entry name" value="Transketolase_C"/>
    <property type="match status" value="1"/>
</dbReference>
<gene>
    <name evidence="6" type="ordered locus">Ftrac_3619</name>
</gene>
<dbReference type="SUPFAM" id="SSF52922">
    <property type="entry name" value="TK C-terminal domain-like"/>
    <property type="match status" value="1"/>
</dbReference>